<evidence type="ECO:0000256" key="2">
    <source>
        <dbReference type="SAM" id="MobiDB-lite"/>
    </source>
</evidence>
<feature type="region of interest" description="Disordered" evidence="2">
    <location>
        <begin position="1"/>
        <end position="26"/>
    </location>
</feature>
<dbReference type="KEGG" id="mbrn:90967403"/>
<protein>
    <submittedName>
        <fullName evidence="3">Uncharacterized protein</fullName>
    </submittedName>
</protein>
<evidence type="ECO:0000256" key="1">
    <source>
        <dbReference type="PROSITE-ProRule" id="PRU00023"/>
    </source>
</evidence>
<gene>
    <name evidence="3" type="ORF">G6M90_00g002050</name>
</gene>
<dbReference type="Proteomes" id="UP000510686">
    <property type="component" value="Chromosome 1"/>
</dbReference>
<evidence type="ECO:0000313" key="4">
    <source>
        <dbReference type="Proteomes" id="UP000510686"/>
    </source>
</evidence>
<dbReference type="PROSITE" id="PS50088">
    <property type="entry name" value="ANK_REPEAT"/>
    <property type="match status" value="1"/>
</dbReference>
<name>A0A7D5UQ08_9HYPO</name>
<keyword evidence="4" id="KW-1185">Reference proteome</keyword>
<dbReference type="Pfam" id="PF00023">
    <property type="entry name" value="Ank"/>
    <property type="match status" value="1"/>
</dbReference>
<keyword evidence="1" id="KW-0040">ANK repeat</keyword>
<reference evidence="3 4" key="1">
    <citation type="submission" date="2020-07" db="EMBL/GenBank/DDBJ databases">
        <title>Telomere length de novo assembly of all 7 chromosomes of the fungus, Metarhizium brunneum, using a novel assembly pipeline.</title>
        <authorList>
            <person name="Saud z."/>
            <person name="Kortsinoglou A."/>
            <person name="Kouvelis V.N."/>
            <person name="Butt T.M."/>
        </authorList>
    </citation>
    <scope>NUCLEOTIDE SEQUENCE [LARGE SCALE GENOMIC DNA]</scope>
    <source>
        <strain evidence="3 4">4556</strain>
    </source>
</reference>
<dbReference type="SUPFAM" id="SSF48403">
    <property type="entry name" value="Ankyrin repeat"/>
    <property type="match status" value="1"/>
</dbReference>
<evidence type="ECO:0000313" key="3">
    <source>
        <dbReference type="EMBL" id="QLI63873.1"/>
    </source>
</evidence>
<dbReference type="AlphaFoldDB" id="A0A7D5UQ08"/>
<dbReference type="Gene3D" id="1.25.40.20">
    <property type="entry name" value="Ankyrin repeat-containing domain"/>
    <property type="match status" value="1"/>
</dbReference>
<accession>A0A7D5UQ08</accession>
<proteinExistence type="predicted"/>
<dbReference type="EMBL" id="CP058932">
    <property type="protein sequence ID" value="QLI63873.1"/>
    <property type="molecule type" value="Genomic_DNA"/>
</dbReference>
<dbReference type="RefSeq" id="XP_065985664.1">
    <property type="nucleotide sequence ID" value="XM_066129523.1"/>
</dbReference>
<organism evidence="3 4">
    <name type="scientific">Metarhizium brunneum</name>
    <dbReference type="NCBI Taxonomy" id="500148"/>
    <lineage>
        <taxon>Eukaryota</taxon>
        <taxon>Fungi</taxon>
        <taxon>Dikarya</taxon>
        <taxon>Ascomycota</taxon>
        <taxon>Pezizomycotina</taxon>
        <taxon>Sordariomycetes</taxon>
        <taxon>Hypocreomycetidae</taxon>
        <taxon>Hypocreales</taxon>
        <taxon>Clavicipitaceae</taxon>
        <taxon>Metarhizium</taxon>
    </lineage>
</organism>
<dbReference type="InterPro" id="IPR002110">
    <property type="entry name" value="Ankyrin_rpt"/>
</dbReference>
<dbReference type="PROSITE" id="PS50297">
    <property type="entry name" value="ANK_REP_REGION"/>
    <property type="match status" value="1"/>
</dbReference>
<dbReference type="GeneID" id="90967403"/>
<feature type="compositionally biased region" description="Basic and acidic residues" evidence="2">
    <location>
        <begin position="7"/>
        <end position="18"/>
    </location>
</feature>
<dbReference type="InterPro" id="IPR036770">
    <property type="entry name" value="Ankyrin_rpt-contain_sf"/>
</dbReference>
<sequence length="79" mass="8469">MPLVHGGRREYLDSKGETPLHAASEAGGEKLAMAERLLEEGVSPDSLSNYTTTRHIASARVQEDSELTSVPFFGGIVPT</sequence>
<feature type="repeat" description="ANK" evidence="1">
    <location>
        <begin position="15"/>
        <end position="49"/>
    </location>
</feature>